<protein>
    <submittedName>
        <fullName evidence="10">Uncharacterized protein</fullName>
    </submittedName>
</protein>
<evidence type="ECO:0000256" key="2">
    <source>
        <dbReference type="ARBA" id="ARBA00022475"/>
    </source>
</evidence>
<dbReference type="AlphaFoldDB" id="A0AAN7VPJ2"/>
<comment type="subcellular location">
    <subcellularLocation>
        <location evidence="1">Cell membrane</location>
        <topology evidence="1">Multi-pass membrane protein</topology>
    </subcellularLocation>
</comment>
<comment type="caution">
    <text evidence="10">The sequence shown here is derived from an EMBL/GenBank/DDBJ whole genome shotgun (WGS) entry which is preliminary data.</text>
</comment>
<feature type="transmembrane region" description="Helical" evidence="8">
    <location>
        <begin position="372"/>
        <end position="392"/>
    </location>
</feature>
<evidence type="ECO:0000256" key="9">
    <source>
        <dbReference type="SAM" id="SignalP"/>
    </source>
</evidence>
<evidence type="ECO:0000256" key="7">
    <source>
        <dbReference type="ARBA" id="ARBA00023180"/>
    </source>
</evidence>
<name>A0AAN7VPJ2_9COLE</name>
<feature type="chain" id="PRO_5042996264" evidence="9">
    <location>
        <begin position="19"/>
        <end position="584"/>
    </location>
</feature>
<organism evidence="10 11">
    <name type="scientific">Pyrocoelia pectoralis</name>
    <dbReference type="NCBI Taxonomy" id="417401"/>
    <lineage>
        <taxon>Eukaryota</taxon>
        <taxon>Metazoa</taxon>
        <taxon>Ecdysozoa</taxon>
        <taxon>Arthropoda</taxon>
        <taxon>Hexapoda</taxon>
        <taxon>Insecta</taxon>
        <taxon>Pterygota</taxon>
        <taxon>Neoptera</taxon>
        <taxon>Endopterygota</taxon>
        <taxon>Coleoptera</taxon>
        <taxon>Polyphaga</taxon>
        <taxon>Elateriformia</taxon>
        <taxon>Elateroidea</taxon>
        <taxon>Lampyridae</taxon>
        <taxon>Lampyrinae</taxon>
        <taxon>Pyrocoelia</taxon>
    </lineage>
</organism>
<evidence type="ECO:0000256" key="4">
    <source>
        <dbReference type="ARBA" id="ARBA00022989"/>
    </source>
</evidence>
<evidence type="ECO:0000256" key="3">
    <source>
        <dbReference type="ARBA" id="ARBA00022692"/>
    </source>
</evidence>
<dbReference type="Proteomes" id="UP001329430">
    <property type="component" value="Chromosome 2"/>
</dbReference>
<evidence type="ECO:0000313" key="11">
    <source>
        <dbReference type="Proteomes" id="UP001329430"/>
    </source>
</evidence>
<keyword evidence="7" id="KW-0325">Glycoprotein</keyword>
<evidence type="ECO:0000256" key="1">
    <source>
        <dbReference type="ARBA" id="ARBA00004651"/>
    </source>
</evidence>
<keyword evidence="9" id="KW-0732">Signal</keyword>
<gene>
    <name evidence="10" type="ORF">RI129_003531</name>
</gene>
<proteinExistence type="predicted"/>
<keyword evidence="6" id="KW-0675">Receptor</keyword>
<feature type="transmembrane region" description="Helical" evidence="8">
    <location>
        <begin position="557"/>
        <end position="576"/>
    </location>
</feature>
<keyword evidence="4 8" id="KW-1133">Transmembrane helix</keyword>
<feature type="transmembrane region" description="Helical" evidence="8">
    <location>
        <begin position="304"/>
        <end position="322"/>
    </location>
</feature>
<sequence length="584" mass="67757">MFFLLCLMGAIFLREVETVSQTAKSNYKPLIELIFQIFKKHSAITVVSTNDRFNDEIFELNSVNFSTTISLFQDVQELQPPKDVSYGFIIVSDNWEDILEMKKRARNGDLIVAVMEQQISVLMAFFMYAWNLKFKDIVIAQPGENGEVYAFDPFLNHTKKFGIRQVEEIDKFLTPKNYHGVTIKGTLFDTSPITVNVNGVFLGIDPMIIKTIEHCLNVTIETHVPYDGEQFGYKSQNGSATGAIGELYTNESEIAFNQIFVKEYGAPELTFTNIISDDCLCVIVPKASIIPKWTAIFYVFSNQFWIVIFFVVITAMIGLFIIRKYDIDRITKNIQNKHVYDHSWSTVCLDVWQALFNITYSYAFSSKYHNRLILGALFLYVLNINTLFQSSLVTVTTSQKRYPDINTMKQLVESNYHISTFSPSLADVFNNTRNPYMQKLSKRFVILHDESQRLPAFLTRRLKYSFLISMKQKGTQHIHIVQECVKSYRLAYLLHRNAYFLHDFNGIIAKVFESGFINKWNDMLKLNLSDMLKQNAYVEEHVEFPRPFTIIDLQTSFYILTLGLIISYIVFLFEYYSGRCYYVP</sequence>
<dbReference type="Gene3D" id="3.40.190.10">
    <property type="entry name" value="Periplasmic binding protein-like II"/>
    <property type="match status" value="1"/>
</dbReference>
<evidence type="ECO:0000256" key="6">
    <source>
        <dbReference type="ARBA" id="ARBA00023170"/>
    </source>
</evidence>
<keyword evidence="3 8" id="KW-0812">Transmembrane</keyword>
<keyword evidence="11" id="KW-1185">Reference proteome</keyword>
<dbReference type="GO" id="GO:0005886">
    <property type="term" value="C:plasma membrane"/>
    <property type="evidence" value="ECO:0007669"/>
    <property type="project" value="UniProtKB-SubCell"/>
</dbReference>
<dbReference type="Gene3D" id="1.10.287.70">
    <property type="match status" value="1"/>
</dbReference>
<keyword evidence="5 8" id="KW-0472">Membrane</keyword>
<dbReference type="PANTHER" id="PTHR42643">
    <property type="entry name" value="IONOTROPIC RECEPTOR 20A-RELATED"/>
    <property type="match status" value="1"/>
</dbReference>
<accession>A0AAN7VPJ2</accession>
<reference evidence="10 11" key="1">
    <citation type="journal article" date="2024" name="Insects">
        <title>An Improved Chromosome-Level Genome Assembly of the Firefly Pyrocoelia pectoralis.</title>
        <authorList>
            <person name="Fu X."/>
            <person name="Meyer-Rochow V.B."/>
            <person name="Ballantyne L."/>
            <person name="Zhu X."/>
        </authorList>
    </citation>
    <scope>NUCLEOTIDE SEQUENCE [LARGE SCALE GENOMIC DNA]</scope>
    <source>
        <strain evidence="10">XCY_ONT2</strain>
    </source>
</reference>
<dbReference type="PANTHER" id="PTHR42643:SF38">
    <property type="entry name" value="IONOTROPIC RECEPTOR 100A"/>
    <property type="match status" value="1"/>
</dbReference>
<dbReference type="SUPFAM" id="SSF53850">
    <property type="entry name" value="Periplasmic binding protein-like II"/>
    <property type="match status" value="1"/>
</dbReference>
<evidence type="ECO:0000313" key="10">
    <source>
        <dbReference type="EMBL" id="KAK5648639.1"/>
    </source>
</evidence>
<evidence type="ECO:0000256" key="8">
    <source>
        <dbReference type="SAM" id="Phobius"/>
    </source>
</evidence>
<keyword evidence="2" id="KW-1003">Cell membrane</keyword>
<dbReference type="InterPro" id="IPR052192">
    <property type="entry name" value="Insect_Ionotropic_Sensory_Rcpt"/>
</dbReference>
<dbReference type="EMBL" id="JAVRBK010000002">
    <property type="protein sequence ID" value="KAK5648639.1"/>
    <property type="molecule type" value="Genomic_DNA"/>
</dbReference>
<evidence type="ECO:0000256" key="5">
    <source>
        <dbReference type="ARBA" id="ARBA00023136"/>
    </source>
</evidence>
<feature type="signal peptide" evidence="9">
    <location>
        <begin position="1"/>
        <end position="18"/>
    </location>
</feature>